<evidence type="ECO:0000259" key="1">
    <source>
        <dbReference type="PROSITE" id="PS51819"/>
    </source>
</evidence>
<dbReference type="RefSeq" id="WP_015349819.1">
    <property type="nucleotide sequence ID" value="NC_020126.1"/>
</dbReference>
<dbReference type="STRING" id="1278073.MYSTI_04261"/>
<dbReference type="PROSITE" id="PS51819">
    <property type="entry name" value="VOC"/>
    <property type="match status" value="1"/>
</dbReference>
<dbReference type="PANTHER" id="PTHR36113">
    <property type="entry name" value="LYASE, PUTATIVE-RELATED-RELATED"/>
    <property type="match status" value="1"/>
</dbReference>
<protein>
    <submittedName>
        <fullName evidence="2">Glutathione transferase</fullName>
    </submittedName>
</protein>
<sequence>MDTSTPAPRIAGFHHLTAPVDDLEVAERFYVGLLGAVLVRRLDRATFLRVRPDRASEVDASNSPLHLAVRWGAPPELHLFLQRERRKPVPPPHPHLAMQVAPEALDTFVQRLRAAGVPLDGPRRLGPPGQASVYFADPFGNTLELVTLGYTGAVVEGPPEVGVLGG</sequence>
<dbReference type="Gene3D" id="3.10.180.10">
    <property type="entry name" value="2,3-Dihydroxybiphenyl 1,2-Dioxygenase, domain 1"/>
    <property type="match status" value="1"/>
</dbReference>
<reference evidence="2 3" key="1">
    <citation type="journal article" date="2013" name="Genome Announc.">
        <title>Complete genome sequence of Myxococcus stipitatus strain DSM 14675, a fruiting myxobacterium.</title>
        <authorList>
            <person name="Huntley S."/>
            <person name="Kneip S."/>
            <person name="Treuner-Lange A."/>
            <person name="Sogaard-Andersen L."/>
        </authorList>
    </citation>
    <scope>NUCLEOTIDE SEQUENCE [LARGE SCALE GENOMIC DNA]</scope>
    <source>
        <strain evidence="3">DSM 14675 / JCM 12634 / Mx s8</strain>
    </source>
</reference>
<evidence type="ECO:0000313" key="2">
    <source>
        <dbReference type="EMBL" id="AGC45559.1"/>
    </source>
</evidence>
<dbReference type="InterPro" id="IPR051332">
    <property type="entry name" value="Fosfomycin_Res_Enzymes"/>
</dbReference>
<dbReference type="Proteomes" id="UP000011131">
    <property type="component" value="Chromosome"/>
</dbReference>
<dbReference type="Pfam" id="PF00903">
    <property type="entry name" value="Glyoxalase"/>
    <property type="match status" value="1"/>
</dbReference>
<dbReference type="KEGG" id="msd:MYSTI_04261"/>
<dbReference type="InterPro" id="IPR037523">
    <property type="entry name" value="VOC_core"/>
</dbReference>
<name>L7UGI8_MYXSD</name>
<dbReference type="InterPro" id="IPR004360">
    <property type="entry name" value="Glyas_Fos-R_dOase_dom"/>
</dbReference>
<dbReference type="SUPFAM" id="SSF54593">
    <property type="entry name" value="Glyoxalase/Bleomycin resistance protein/Dihydroxybiphenyl dioxygenase"/>
    <property type="match status" value="1"/>
</dbReference>
<dbReference type="EMBL" id="CP004025">
    <property type="protein sequence ID" value="AGC45559.1"/>
    <property type="molecule type" value="Genomic_DNA"/>
</dbReference>
<accession>L7UGI8</accession>
<dbReference type="eggNOG" id="COG0346">
    <property type="taxonomic scope" value="Bacteria"/>
</dbReference>
<organism evidence="2 3">
    <name type="scientific">Myxococcus stipitatus (strain DSM 14675 / JCM 12634 / Mx s8)</name>
    <dbReference type="NCBI Taxonomy" id="1278073"/>
    <lineage>
        <taxon>Bacteria</taxon>
        <taxon>Pseudomonadati</taxon>
        <taxon>Myxococcota</taxon>
        <taxon>Myxococcia</taxon>
        <taxon>Myxococcales</taxon>
        <taxon>Cystobacterineae</taxon>
        <taxon>Myxococcaceae</taxon>
        <taxon>Myxococcus</taxon>
    </lineage>
</organism>
<dbReference type="OrthoDB" id="9798430at2"/>
<dbReference type="PANTHER" id="PTHR36113:SF1">
    <property type="entry name" value="GLYOXALASE_BLEOMYCIN RESISTANCE PROTEIN_DIOXYGENASE"/>
    <property type="match status" value="1"/>
</dbReference>
<dbReference type="PATRIC" id="fig|1278073.3.peg.4331"/>
<keyword evidence="3" id="KW-1185">Reference proteome</keyword>
<dbReference type="HOGENOM" id="CLU_1600926_0_0_7"/>
<dbReference type="GO" id="GO:0016740">
    <property type="term" value="F:transferase activity"/>
    <property type="evidence" value="ECO:0007669"/>
    <property type="project" value="UniProtKB-KW"/>
</dbReference>
<dbReference type="AlphaFoldDB" id="L7UGI8"/>
<keyword evidence="2" id="KW-0808">Transferase</keyword>
<proteinExistence type="predicted"/>
<evidence type="ECO:0000313" key="3">
    <source>
        <dbReference type="Proteomes" id="UP000011131"/>
    </source>
</evidence>
<feature type="domain" description="VOC" evidence="1">
    <location>
        <begin position="12"/>
        <end position="148"/>
    </location>
</feature>
<gene>
    <name evidence="2" type="ordered locus">MYSTI_04261</name>
</gene>
<dbReference type="InterPro" id="IPR029068">
    <property type="entry name" value="Glyas_Bleomycin-R_OHBP_Dase"/>
</dbReference>